<keyword evidence="2" id="KW-1185">Reference proteome</keyword>
<comment type="caution">
    <text evidence="1">The sequence shown here is derived from an EMBL/GenBank/DDBJ whole genome shotgun (WGS) entry which is preliminary data.</text>
</comment>
<proteinExistence type="predicted"/>
<dbReference type="Proteomes" id="UP001500711">
    <property type="component" value="Unassembled WGS sequence"/>
</dbReference>
<evidence type="ECO:0000313" key="1">
    <source>
        <dbReference type="EMBL" id="GAA3689199.1"/>
    </source>
</evidence>
<reference evidence="2" key="1">
    <citation type="journal article" date="2019" name="Int. J. Syst. Evol. Microbiol.">
        <title>The Global Catalogue of Microorganisms (GCM) 10K type strain sequencing project: providing services to taxonomists for standard genome sequencing and annotation.</title>
        <authorList>
            <consortium name="The Broad Institute Genomics Platform"/>
            <consortium name="The Broad Institute Genome Sequencing Center for Infectious Disease"/>
            <person name="Wu L."/>
            <person name="Ma J."/>
        </authorList>
    </citation>
    <scope>NUCLEOTIDE SEQUENCE [LARGE SCALE GENOMIC DNA]</scope>
    <source>
        <strain evidence="2">JCM 17494</strain>
    </source>
</reference>
<sequence length="100" mass="10599">MTAQSCAVRCVEGGRARDLILKVGLDADEGAALGNALKQIRQRGLDELSSERRGTPVQGAGADRSTAVCPLLPYLAGSFGARPRRCRKAPGGAWRAFTSW</sequence>
<gene>
    <name evidence="1" type="ORF">GCM10022267_90010</name>
</gene>
<dbReference type="EMBL" id="BAABBE010000078">
    <property type="protein sequence ID" value="GAA3689199.1"/>
    <property type="molecule type" value="Genomic_DNA"/>
</dbReference>
<name>A0ABP7CEX2_9PSEU</name>
<accession>A0ABP7CEX2</accession>
<organism evidence="1 2">
    <name type="scientific">Lentzea roselyniae</name>
    <dbReference type="NCBI Taxonomy" id="531940"/>
    <lineage>
        <taxon>Bacteria</taxon>
        <taxon>Bacillati</taxon>
        <taxon>Actinomycetota</taxon>
        <taxon>Actinomycetes</taxon>
        <taxon>Pseudonocardiales</taxon>
        <taxon>Pseudonocardiaceae</taxon>
        <taxon>Lentzea</taxon>
    </lineage>
</organism>
<evidence type="ECO:0000313" key="2">
    <source>
        <dbReference type="Proteomes" id="UP001500711"/>
    </source>
</evidence>
<protein>
    <submittedName>
        <fullName evidence="1">Uncharacterized protein</fullName>
    </submittedName>
</protein>